<evidence type="ECO:0000256" key="2">
    <source>
        <dbReference type="ARBA" id="ARBA00022692"/>
    </source>
</evidence>
<evidence type="ECO:0000256" key="4">
    <source>
        <dbReference type="ARBA" id="ARBA00023136"/>
    </source>
</evidence>
<feature type="transmembrane region" description="Helical" evidence="5">
    <location>
        <begin position="299"/>
        <end position="320"/>
    </location>
</feature>
<dbReference type="PANTHER" id="PTHR42770:SF16">
    <property type="entry name" value="AMINO ACID PERMEASE"/>
    <property type="match status" value="1"/>
</dbReference>
<dbReference type="InterPro" id="IPR004841">
    <property type="entry name" value="AA-permease/SLC12A_dom"/>
</dbReference>
<keyword evidence="3 5" id="KW-1133">Transmembrane helix</keyword>
<keyword evidence="4 5" id="KW-0472">Membrane</keyword>
<proteinExistence type="predicted"/>
<feature type="transmembrane region" description="Helical" evidence="5">
    <location>
        <begin position="249"/>
        <end position="269"/>
    </location>
</feature>
<dbReference type="KEGG" id="whr:OG579_15100"/>
<comment type="subcellular location">
    <subcellularLocation>
        <location evidence="1">Membrane</location>
        <topology evidence="1">Multi-pass membrane protein</topology>
    </subcellularLocation>
</comment>
<gene>
    <name evidence="7" type="ORF">OG579_15100</name>
</gene>
<evidence type="ECO:0000256" key="3">
    <source>
        <dbReference type="ARBA" id="ARBA00022989"/>
    </source>
</evidence>
<evidence type="ECO:0000256" key="5">
    <source>
        <dbReference type="SAM" id="Phobius"/>
    </source>
</evidence>
<feature type="transmembrane region" description="Helical" evidence="5">
    <location>
        <begin position="63"/>
        <end position="84"/>
    </location>
</feature>
<evidence type="ECO:0000256" key="1">
    <source>
        <dbReference type="ARBA" id="ARBA00004141"/>
    </source>
</evidence>
<evidence type="ECO:0000313" key="8">
    <source>
        <dbReference type="Proteomes" id="UP001432128"/>
    </source>
</evidence>
<evidence type="ECO:0000313" key="7">
    <source>
        <dbReference type="EMBL" id="WUM19044.1"/>
    </source>
</evidence>
<dbReference type="Proteomes" id="UP001432128">
    <property type="component" value="Chromosome"/>
</dbReference>
<keyword evidence="2 5" id="KW-0812">Transmembrane</keyword>
<dbReference type="Gene3D" id="1.20.1740.10">
    <property type="entry name" value="Amino acid/polyamine transporter I"/>
    <property type="match status" value="1"/>
</dbReference>
<feature type="transmembrane region" description="Helical" evidence="5">
    <location>
        <begin position="444"/>
        <end position="468"/>
    </location>
</feature>
<dbReference type="Pfam" id="PF00324">
    <property type="entry name" value="AA_permease"/>
    <property type="match status" value="1"/>
</dbReference>
<feature type="transmembrane region" description="Helical" evidence="5">
    <location>
        <begin position="175"/>
        <end position="196"/>
    </location>
</feature>
<dbReference type="PANTHER" id="PTHR42770">
    <property type="entry name" value="AMINO ACID TRANSPORTER-RELATED"/>
    <property type="match status" value="1"/>
</dbReference>
<sequence length="490" mass="50616">MSTDVAPPGPIAAGASTSVAPSALSGTLGVSSIVFMVVAAAAPLTVVGGAVPIAILLGNGAGVPMMFLASALVLLLFSVGLSTMSRFVPKPGAFFTYVGYGLGRPLGLGTAHLALLTYTLIQAAVYGYLGGALQSSITDLGGPSIPWWVWSLAVVAVTGFLGYRDIELSSKVLGILLAAEVGIVVLLDIAVIVKGGDSGLDADSFTPNQFMSGSPGIGLMFAVAGFIGFEATAIFRNEARDPDRTIPRATYAAVAVIGIFYTLSSWSLVQAWGVNNVVAAAAADPAAMIMTTAQNYLGVWANVTVHVLLLTSLFACVLSFHNVITRYQHSMASATAMPKRLAVVHDRHSSPHVSSLVQSATAAVLVVVFAATRLDPELQVFAWFSGIATLGIVVLMALTCLAVLVYFRRNQAPVGAWQSTIAPILGLAGLVSILVILVSNFTTLIGGSATLANIFVALVVASVLLGVVQARIIARRNPAAYDTLTDSISL</sequence>
<protein>
    <submittedName>
        <fullName evidence="7">APC family permease</fullName>
    </submittedName>
</protein>
<feature type="transmembrane region" description="Helical" evidence="5">
    <location>
        <begin position="145"/>
        <end position="163"/>
    </location>
</feature>
<organism evidence="7 8">
    <name type="scientific">Williamsia herbipolensis</name>
    <dbReference type="NCBI Taxonomy" id="1603258"/>
    <lineage>
        <taxon>Bacteria</taxon>
        <taxon>Bacillati</taxon>
        <taxon>Actinomycetota</taxon>
        <taxon>Actinomycetes</taxon>
        <taxon>Mycobacteriales</taxon>
        <taxon>Nocardiaceae</taxon>
        <taxon>Williamsia</taxon>
    </lineage>
</organism>
<dbReference type="GO" id="GO:0016020">
    <property type="term" value="C:membrane"/>
    <property type="evidence" value="ECO:0007669"/>
    <property type="project" value="UniProtKB-SubCell"/>
</dbReference>
<feature type="domain" description="Amino acid permease/ SLC12A" evidence="6">
    <location>
        <begin position="54"/>
        <end position="466"/>
    </location>
</feature>
<dbReference type="InterPro" id="IPR050367">
    <property type="entry name" value="APC_superfamily"/>
</dbReference>
<keyword evidence="8" id="KW-1185">Reference proteome</keyword>
<evidence type="ECO:0000259" key="6">
    <source>
        <dbReference type="Pfam" id="PF00324"/>
    </source>
</evidence>
<dbReference type="GO" id="GO:0055085">
    <property type="term" value="P:transmembrane transport"/>
    <property type="evidence" value="ECO:0007669"/>
    <property type="project" value="InterPro"/>
</dbReference>
<feature type="transmembrane region" description="Helical" evidence="5">
    <location>
        <begin position="380"/>
        <end position="407"/>
    </location>
</feature>
<feature type="transmembrane region" description="Helical" evidence="5">
    <location>
        <begin position="33"/>
        <end position="57"/>
    </location>
</feature>
<reference evidence="7 8" key="1">
    <citation type="submission" date="2022-10" db="EMBL/GenBank/DDBJ databases">
        <title>The complete genomes of actinobacterial strains from the NBC collection.</title>
        <authorList>
            <person name="Joergensen T.S."/>
            <person name="Alvarez Arevalo M."/>
            <person name="Sterndorff E.B."/>
            <person name="Faurdal D."/>
            <person name="Vuksanovic O."/>
            <person name="Mourched A.-S."/>
            <person name="Charusanti P."/>
            <person name="Shaw S."/>
            <person name="Blin K."/>
            <person name="Weber T."/>
        </authorList>
    </citation>
    <scope>NUCLEOTIDE SEQUENCE [LARGE SCALE GENOMIC DNA]</scope>
    <source>
        <strain evidence="7 8">NBC_00319</strain>
    </source>
</reference>
<feature type="transmembrane region" description="Helical" evidence="5">
    <location>
        <begin position="105"/>
        <end position="125"/>
    </location>
</feature>
<dbReference type="PIRSF" id="PIRSF006060">
    <property type="entry name" value="AA_transporter"/>
    <property type="match status" value="1"/>
</dbReference>
<dbReference type="RefSeq" id="WP_328856610.1">
    <property type="nucleotide sequence ID" value="NZ_CP108021.1"/>
</dbReference>
<accession>A0AAU4JZ06</accession>
<feature type="transmembrane region" description="Helical" evidence="5">
    <location>
        <begin position="419"/>
        <end position="438"/>
    </location>
</feature>
<feature type="transmembrane region" description="Helical" evidence="5">
    <location>
        <begin position="356"/>
        <end position="374"/>
    </location>
</feature>
<name>A0AAU4JZ06_9NOCA</name>
<feature type="transmembrane region" description="Helical" evidence="5">
    <location>
        <begin position="216"/>
        <end position="237"/>
    </location>
</feature>
<dbReference type="AlphaFoldDB" id="A0AAU4JZ06"/>
<dbReference type="EMBL" id="CP108021">
    <property type="protein sequence ID" value="WUM19044.1"/>
    <property type="molecule type" value="Genomic_DNA"/>
</dbReference>